<protein>
    <submittedName>
        <fullName evidence="1">Uncharacterized protein</fullName>
    </submittedName>
</protein>
<dbReference type="AlphaFoldDB" id="A0A090BVA8"/>
<reference evidence="1 2" key="1">
    <citation type="journal article" date="2014" name="ISME J.">
        <title>Ecophysiology of Thioploca ingrica as revealed by the complete genome sequence supplemented with proteomic evidence.</title>
        <authorList>
            <person name="Kojima H."/>
            <person name="Ogura Y."/>
            <person name="Yamamoto N."/>
            <person name="Togashi T."/>
            <person name="Mori H."/>
            <person name="Watanabe T."/>
            <person name="Nemoto F."/>
            <person name="Kurokawa K."/>
            <person name="Hayashi T."/>
            <person name="Fukui M."/>
        </authorList>
    </citation>
    <scope>NUCLEOTIDE SEQUENCE [LARGE SCALE GENOMIC DNA]</scope>
</reference>
<gene>
    <name evidence="1" type="ORF">THII_2234</name>
</gene>
<organism evidence="1 2">
    <name type="scientific">Thioploca ingrica</name>
    <dbReference type="NCBI Taxonomy" id="40754"/>
    <lineage>
        <taxon>Bacteria</taxon>
        <taxon>Pseudomonadati</taxon>
        <taxon>Pseudomonadota</taxon>
        <taxon>Gammaproteobacteria</taxon>
        <taxon>Thiotrichales</taxon>
        <taxon>Thiotrichaceae</taxon>
        <taxon>Thioploca</taxon>
    </lineage>
</organism>
<dbReference type="HOGENOM" id="CLU_2412244_0_0_6"/>
<dbReference type="KEGG" id="tig:THII_2234"/>
<dbReference type="Proteomes" id="UP000031623">
    <property type="component" value="Chromosome"/>
</dbReference>
<proteinExistence type="predicted"/>
<accession>A0A090BVA8</accession>
<keyword evidence="2" id="KW-1185">Reference proteome</keyword>
<sequence>MQVGGLNELNARVSSNARLVQGIIQEITCLAKQLGGQVASPFWRSLELTENTDGRTTDVLWRANVSDGFIRYPYEAFDKKRPLRKFDTQGTF</sequence>
<dbReference type="EMBL" id="AP014633">
    <property type="protein sequence ID" value="BAP56531.1"/>
    <property type="molecule type" value="Genomic_DNA"/>
</dbReference>
<name>A0A090BVA8_9GAMM</name>
<evidence type="ECO:0000313" key="1">
    <source>
        <dbReference type="EMBL" id="BAP56531.1"/>
    </source>
</evidence>
<evidence type="ECO:0000313" key="2">
    <source>
        <dbReference type="Proteomes" id="UP000031623"/>
    </source>
</evidence>